<organism evidence="1 2">
    <name type="scientific">Caballeronia grimmiae</name>
    <dbReference type="NCBI Taxonomy" id="1071679"/>
    <lineage>
        <taxon>Bacteria</taxon>
        <taxon>Pseudomonadati</taxon>
        <taxon>Pseudomonadota</taxon>
        <taxon>Betaproteobacteria</taxon>
        <taxon>Burkholderiales</taxon>
        <taxon>Burkholderiaceae</taxon>
        <taxon>Caballeronia</taxon>
    </lineage>
</organism>
<evidence type="ECO:0000313" key="2">
    <source>
        <dbReference type="Proteomes" id="UP000597138"/>
    </source>
</evidence>
<protein>
    <submittedName>
        <fullName evidence="1">Uncharacterized protein</fullName>
    </submittedName>
</protein>
<evidence type="ECO:0000313" key="1">
    <source>
        <dbReference type="EMBL" id="GGD94191.1"/>
    </source>
</evidence>
<dbReference type="EMBL" id="BMEG01000014">
    <property type="protein sequence ID" value="GGD94191.1"/>
    <property type="molecule type" value="Genomic_DNA"/>
</dbReference>
<reference evidence="2" key="1">
    <citation type="journal article" date="2019" name="Int. J. Syst. Evol. Microbiol.">
        <title>The Global Catalogue of Microorganisms (GCM) 10K type strain sequencing project: providing services to taxonomists for standard genome sequencing and annotation.</title>
        <authorList>
            <consortium name="The Broad Institute Genomics Platform"/>
            <consortium name="The Broad Institute Genome Sequencing Center for Infectious Disease"/>
            <person name="Wu L."/>
            <person name="Ma J."/>
        </authorList>
    </citation>
    <scope>NUCLEOTIDE SEQUENCE [LARGE SCALE GENOMIC DNA]</scope>
    <source>
        <strain evidence="2">CGMCC 1.11013</strain>
    </source>
</reference>
<comment type="caution">
    <text evidence="1">The sequence shown here is derived from an EMBL/GenBank/DDBJ whole genome shotgun (WGS) entry which is preliminary data.</text>
</comment>
<name>A0ABQ1S4U3_9BURK</name>
<proteinExistence type="predicted"/>
<gene>
    <name evidence="1" type="ORF">GCM10010985_56060</name>
</gene>
<accession>A0ABQ1S4U3</accession>
<sequence length="77" mass="9132">MLLYGGSARRSYSLTVPQFGEAFAKDRLVRLTHMWLADSKREIARDLHRFSLARRLYFNLRSHRRCAVPRAREPRSL</sequence>
<dbReference type="Proteomes" id="UP000597138">
    <property type="component" value="Unassembled WGS sequence"/>
</dbReference>
<keyword evidence="2" id="KW-1185">Reference proteome</keyword>